<feature type="transmembrane region" description="Helical" evidence="7">
    <location>
        <begin position="476"/>
        <end position="499"/>
    </location>
</feature>
<evidence type="ECO:0000313" key="9">
    <source>
        <dbReference type="EMBL" id="NMN96239.1"/>
    </source>
</evidence>
<keyword evidence="6 7" id="KW-0472">Membrane</keyword>
<name>A0A848KD51_9NOCA</name>
<feature type="domain" description="EccD-like transmembrane" evidence="8">
    <location>
        <begin position="155"/>
        <end position="502"/>
    </location>
</feature>
<proteinExistence type="inferred from homology"/>
<comment type="caution">
    <text evidence="9">The sequence shown here is derived from an EMBL/GenBank/DDBJ whole genome shotgun (WGS) entry which is preliminary data.</text>
</comment>
<protein>
    <submittedName>
        <fullName evidence="9">Type VII secretion integral membrane protein EccD</fullName>
    </submittedName>
</protein>
<evidence type="ECO:0000256" key="4">
    <source>
        <dbReference type="ARBA" id="ARBA00022692"/>
    </source>
</evidence>
<dbReference type="GO" id="GO:0005886">
    <property type="term" value="C:plasma membrane"/>
    <property type="evidence" value="ECO:0007669"/>
    <property type="project" value="UniProtKB-SubCell"/>
</dbReference>
<keyword evidence="10" id="KW-1185">Reference proteome</keyword>
<reference evidence="9 10" key="1">
    <citation type="submission" date="2019-05" db="EMBL/GenBank/DDBJ databases">
        <authorList>
            <person name="Lee S.D."/>
        </authorList>
    </citation>
    <scope>NUCLEOTIDE SEQUENCE [LARGE SCALE GENOMIC DNA]</scope>
    <source>
        <strain evidence="9 10">YC2-7</strain>
    </source>
</reference>
<comment type="similarity">
    <text evidence="2">Belongs to the EccD/Snm4 family.</text>
</comment>
<feature type="transmembrane region" description="Helical" evidence="7">
    <location>
        <begin position="184"/>
        <end position="203"/>
    </location>
</feature>
<feature type="transmembrane region" description="Helical" evidence="7">
    <location>
        <begin position="416"/>
        <end position="435"/>
    </location>
</feature>
<feature type="transmembrane region" description="Helical" evidence="7">
    <location>
        <begin position="289"/>
        <end position="309"/>
    </location>
</feature>
<feature type="transmembrane region" description="Helical" evidence="7">
    <location>
        <begin position="239"/>
        <end position="257"/>
    </location>
</feature>
<feature type="transmembrane region" description="Helical" evidence="7">
    <location>
        <begin position="360"/>
        <end position="380"/>
    </location>
</feature>
<evidence type="ECO:0000256" key="6">
    <source>
        <dbReference type="ARBA" id="ARBA00023136"/>
    </source>
</evidence>
<dbReference type="InterPro" id="IPR024962">
    <property type="entry name" value="YukD-like"/>
</dbReference>
<feature type="transmembrane region" description="Helical" evidence="7">
    <location>
        <begin position="215"/>
        <end position="233"/>
    </location>
</feature>
<dbReference type="AlphaFoldDB" id="A0A848KD51"/>
<accession>A0A848KD51</accession>
<feature type="transmembrane region" description="Helical" evidence="7">
    <location>
        <begin position="441"/>
        <end position="464"/>
    </location>
</feature>
<evidence type="ECO:0000256" key="3">
    <source>
        <dbReference type="ARBA" id="ARBA00022475"/>
    </source>
</evidence>
<evidence type="ECO:0000259" key="8">
    <source>
        <dbReference type="Pfam" id="PF19053"/>
    </source>
</evidence>
<evidence type="ECO:0000256" key="2">
    <source>
        <dbReference type="ARBA" id="ARBA00006162"/>
    </source>
</evidence>
<keyword evidence="4 7" id="KW-0812">Transmembrane</keyword>
<dbReference type="Pfam" id="PF08817">
    <property type="entry name" value="YukD"/>
    <property type="match status" value="1"/>
</dbReference>
<dbReference type="PIRSF" id="PIRSF017804">
    <property type="entry name" value="Secretion_EccD1"/>
    <property type="match status" value="1"/>
</dbReference>
<dbReference type="InterPro" id="IPR044049">
    <property type="entry name" value="EccD_transm"/>
</dbReference>
<feature type="transmembrane region" description="Helical" evidence="7">
    <location>
        <begin position="264"/>
        <end position="283"/>
    </location>
</feature>
<gene>
    <name evidence="9" type="primary">eccD</name>
    <name evidence="9" type="ORF">FGL95_14460</name>
</gene>
<feature type="transmembrane region" description="Helical" evidence="7">
    <location>
        <begin position="157"/>
        <end position="178"/>
    </location>
</feature>
<dbReference type="EMBL" id="VCQU01000004">
    <property type="protein sequence ID" value="NMN96239.1"/>
    <property type="molecule type" value="Genomic_DNA"/>
</dbReference>
<keyword evidence="5 7" id="KW-1133">Transmembrane helix</keyword>
<reference evidence="9 10" key="2">
    <citation type="submission" date="2020-06" db="EMBL/GenBank/DDBJ databases">
        <title>Antribacter stalactiti gen. nov., sp. nov., a new member of the family Nacardiaceae isolated from a cave.</title>
        <authorList>
            <person name="Kim I.S."/>
        </authorList>
    </citation>
    <scope>NUCLEOTIDE SEQUENCE [LARGE SCALE GENOMIC DNA]</scope>
    <source>
        <strain evidence="9 10">YC2-7</strain>
    </source>
</reference>
<evidence type="ECO:0000313" key="10">
    <source>
        <dbReference type="Proteomes" id="UP000535543"/>
    </source>
</evidence>
<feature type="transmembrane region" description="Helical" evidence="7">
    <location>
        <begin position="386"/>
        <end position="404"/>
    </location>
</feature>
<dbReference type="NCBIfam" id="TIGR03920">
    <property type="entry name" value="T7SS_EccD"/>
    <property type="match status" value="1"/>
</dbReference>
<dbReference type="Proteomes" id="UP000535543">
    <property type="component" value="Unassembled WGS sequence"/>
</dbReference>
<evidence type="ECO:0000256" key="1">
    <source>
        <dbReference type="ARBA" id="ARBA00004651"/>
    </source>
</evidence>
<sequence>MWARTCIETSWGNVVAQARSNEFGSESSPSRVRAPDLCRLTILAQSTQVDLALPADVPVALLVPGIVDMIRGHGNTNEFDEAPEQVEPENWVLARIGRPPLSSTLSLTEHGVRDGELLMLESLTATAPTPLYDDIMYNVATVDAGRYRRWTPRIARLMGSAVAGVAATVGSFALLWSGAGEEDVIGAVAALFAALLFLIAGTVTSRVYGDGPSALVLSGCSLPTAFAAGVLFVPGDLSAAQLLLGTTTAGATAVLALRVSGVGLTLFTGAATAAAFIAPAALVEVLTDYPTRAIGAVVAAAALIGLAFAPRISMMLAKLPLPNVPAPGTSVDPAEDDPSDNQVMPSFTALAALAQRARQYLTGLVGAATVVTAGGALVAAEQGVHGIYWAGTSLALVCAAVLMFRGRTYASAEQAITLIGGGAAVVVTLLVGSAVTSGQSLAVFGAAMVIAVAALSMGILAPMHTFSPPLRRAVELIEYACVAAVLPLVCWVGDLYSMLRGL</sequence>
<evidence type="ECO:0000256" key="7">
    <source>
        <dbReference type="SAM" id="Phobius"/>
    </source>
</evidence>
<organism evidence="9 10">
    <name type="scientific">Antrihabitans stalactiti</name>
    <dbReference type="NCBI Taxonomy" id="2584121"/>
    <lineage>
        <taxon>Bacteria</taxon>
        <taxon>Bacillati</taxon>
        <taxon>Actinomycetota</taxon>
        <taxon>Actinomycetes</taxon>
        <taxon>Mycobacteriales</taxon>
        <taxon>Nocardiaceae</taxon>
        <taxon>Antrihabitans</taxon>
    </lineage>
</organism>
<evidence type="ECO:0000256" key="5">
    <source>
        <dbReference type="ARBA" id="ARBA00022989"/>
    </source>
</evidence>
<dbReference type="InterPro" id="IPR006707">
    <property type="entry name" value="T7SS_EccD"/>
</dbReference>
<dbReference type="Pfam" id="PF19053">
    <property type="entry name" value="EccD"/>
    <property type="match status" value="1"/>
</dbReference>
<dbReference type="Gene3D" id="3.10.20.90">
    <property type="entry name" value="Phosphatidylinositol 3-kinase Catalytic Subunit, Chain A, domain 1"/>
    <property type="match status" value="1"/>
</dbReference>
<keyword evidence="3" id="KW-1003">Cell membrane</keyword>
<comment type="subcellular location">
    <subcellularLocation>
        <location evidence="1">Cell membrane</location>
        <topology evidence="1">Multi-pass membrane protein</topology>
    </subcellularLocation>
</comment>